<organism evidence="1 2">
    <name type="scientific">Aristolochia fimbriata</name>
    <name type="common">White veined hardy Dutchman's pipe vine</name>
    <dbReference type="NCBI Taxonomy" id="158543"/>
    <lineage>
        <taxon>Eukaryota</taxon>
        <taxon>Viridiplantae</taxon>
        <taxon>Streptophyta</taxon>
        <taxon>Embryophyta</taxon>
        <taxon>Tracheophyta</taxon>
        <taxon>Spermatophyta</taxon>
        <taxon>Magnoliopsida</taxon>
        <taxon>Magnoliidae</taxon>
        <taxon>Piperales</taxon>
        <taxon>Aristolochiaceae</taxon>
        <taxon>Aristolochia</taxon>
    </lineage>
</organism>
<evidence type="ECO:0000313" key="1">
    <source>
        <dbReference type="EMBL" id="KAG9447573.1"/>
    </source>
</evidence>
<proteinExistence type="predicted"/>
<gene>
    <name evidence="1" type="ORF">H6P81_013701</name>
</gene>
<sequence>MASPPSGMGLLPLHSTAPQAIMDQSLVCMGAGIESQPHFCFDSVRGGELNYADGLWRFENWNPGTPCNRGLQLIRKKGLVVNKSLGQERSSSDVNHASLVDMASKYRE</sequence>
<name>A0AAV7EK31_ARIFI</name>
<evidence type="ECO:0000313" key="2">
    <source>
        <dbReference type="Proteomes" id="UP000825729"/>
    </source>
</evidence>
<comment type="caution">
    <text evidence="1">The sequence shown here is derived from an EMBL/GenBank/DDBJ whole genome shotgun (WGS) entry which is preliminary data.</text>
</comment>
<dbReference type="Proteomes" id="UP000825729">
    <property type="component" value="Unassembled WGS sequence"/>
</dbReference>
<keyword evidence="2" id="KW-1185">Reference proteome</keyword>
<accession>A0AAV7EK31</accession>
<protein>
    <submittedName>
        <fullName evidence="1">Uncharacterized protein</fullName>
    </submittedName>
</protein>
<reference evidence="1 2" key="1">
    <citation type="submission" date="2021-07" db="EMBL/GenBank/DDBJ databases">
        <title>The Aristolochia fimbriata genome: insights into angiosperm evolution, floral development and chemical biosynthesis.</title>
        <authorList>
            <person name="Jiao Y."/>
        </authorList>
    </citation>
    <scope>NUCLEOTIDE SEQUENCE [LARGE SCALE GENOMIC DNA]</scope>
    <source>
        <strain evidence="1">IBCAS-2021</strain>
        <tissue evidence="1">Leaf</tissue>
    </source>
</reference>
<dbReference type="EMBL" id="JAINDJ010000005">
    <property type="protein sequence ID" value="KAG9447573.1"/>
    <property type="molecule type" value="Genomic_DNA"/>
</dbReference>
<dbReference type="AlphaFoldDB" id="A0AAV7EK31"/>